<dbReference type="SUPFAM" id="SSF47413">
    <property type="entry name" value="lambda repressor-like DNA-binding domains"/>
    <property type="match status" value="1"/>
</dbReference>
<evidence type="ECO:0000313" key="3">
    <source>
        <dbReference type="Proteomes" id="UP000294927"/>
    </source>
</evidence>
<organism evidence="2 3">
    <name type="scientific">Actinophytocola oryzae</name>
    <dbReference type="NCBI Taxonomy" id="502181"/>
    <lineage>
        <taxon>Bacteria</taxon>
        <taxon>Bacillati</taxon>
        <taxon>Actinomycetota</taxon>
        <taxon>Actinomycetes</taxon>
        <taxon>Pseudonocardiales</taxon>
        <taxon>Pseudonocardiaceae</taxon>
    </lineage>
</organism>
<dbReference type="AlphaFoldDB" id="A0A4R7UXV4"/>
<dbReference type="Proteomes" id="UP000294927">
    <property type="component" value="Unassembled WGS sequence"/>
</dbReference>
<evidence type="ECO:0000259" key="1">
    <source>
        <dbReference type="PROSITE" id="PS50943"/>
    </source>
</evidence>
<accession>A0A4R7UXV4</accession>
<evidence type="ECO:0000313" key="2">
    <source>
        <dbReference type="EMBL" id="TDV41679.1"/>
    </source>
</evidence>
<dbReference type="InterPro" id="IPR001387">
    <property type="entry name" value="Cro/C1-type_HTH"/>
</dbReference>
<protein>
    <submittedName>
        <fullName evidence="2">Helix-turn-helix protein</fullName>
    </submittedName>
</protein>
<feature type="domain" description="HTH cro/C1-type" evidence="1">
    <location>
        <begin position="13"/>
        <end position="67"/>
    </location>
</feature>
<dbReference type="RefSeq" id="WP_133907491.1">
    <property type="nucleotide sequence ID" value="NZ_SOCP01000019.1"/>
</dbReference>
<dbReference type="PROSITE" id="PS50943">
    <property type="entry name" value="HTH_CROC1"/>
    <property type="match status" value="1"/>
</dbReference>
<dbReference type="Gene3D" id="1.10.260.40">
    <property type="entry name" value="lambda repressor-like DNA-binding domains"/>
    <property type="match status" value="1"/>
</dbReference>
<dbReference type="EMBL" id="SOCP01000019">
    <property type="protein sequence ID" value="TDV41679.1"/>
    <property type="molecule type" value="Genomic_DNA"/>
</dbReference>
<dbReference type="Pfam" id="PF13560">
    <property type="entry name" value="HTH_31"/>
    <property type="match status" value="1"/>
</dbReference>
<dbReference type="CDD" id="cd00093">
    <property type="entry name" value="HTH_XRE"/>
    <property type="match status" value="1"/>
</dbReference>
<reference evidence="2 3" key="1">
    <citation type="submission" date="2019-03" db="EMBL/GenBank/DDBJ databases">
        <title>Genomic Encyclopedia of Archaeal and Bacterial Type Strains, Phase II (KMG-II): from individual species to whole genera.</title>
        <authorList>
            <person name="Goeker M."/>
        </authorList>
    </citation>
    <scope>NUCLEOTIDE SEQUENCE [LARGE SCALE GENOMIC DNA]</scope>
    <source>
        <strain evidence="2 3">DSM 45499</strain>
    </source>
</reference>
<gene>
    <name evidence="2" type="ORF">CLV71_1191</name>
</gene>
<name>A0A4R7UXV4_9PSEU</name>
<sequence>MNEDDAAGVGRRVADARKLAGWTQTELARRAAVSVSLVRAVEQGRAPASPAFVSACSRGLNVSIADLFELPYPKITREEHRVHAAIPAIRRELAAYRVEPEESVRPRPLRELSAAVAHASQLRHEVSLGQLGMEVPGLLEELRAATYSLSGHSRERAFGLLAECYYAASQLAYNLGYTQCH</sequence>
<dbReference type="InterPro" id="IPR010982">
    <property type="entry name" value="Lambda_DNA-bd_dom_sf"/>
</dbReference>
<proteinExistence type="predicted"/>
<dbReference type="OrthoDB" id="3420984at2"/>
<comment type="caution">
    <text evidence="2">The sequence shown here is derived from an EMBL/GenBank/DDBJ whole genome shotgun (WGS) entry which is preliminary data.</text>
</comment>
<dbReference type="GO" id="GO:0003677">
    <property type="term" value="F:DNA binding"/>
    <property type="evidence" value="ECO:0007669"/>
    <property type="project" value="InterPro"/>
</dbReference>
<keyword evidence="3" id="KW-1185">Reference proteome</keyword>
<dbReference type="SMART" id="SM00530">
    <property type="entry name" value="HTH_XRE"/>
    <property type="match status" value="1"/>
</dbReference>